<feature type="compositionally biased region" description="Acidic residues" evidence="1">
    <location>
        <begin position="1181"/>
        <end position="1204"/>
    </location>
</feature>
<dbReference type="PROSITE" id="PS01159">
    <property type="entry name" value="WW_DOMAIN_1"/>
    <property type="match status" value="1"/>
</dbReference>
<evidence type="ECO:0000259" key="2">
    <source>
        <dbReference type="PROSITE" id="PS50020"/>
    </source>
</evidence>
<accession>A0A9W7C8N1</accession>
<dbReference type="PANTHER" id="PTHR38150:SF1">
    <property type="entry name" value="PFU DOMAIN-CONTAINING PROTEIN"/>
    <property type="match status" value="1"/>
</dbReference>
<feature type="region of interest" description="Disordered" evidence="1">
    <location>
        <begin position="324"/>
        <end position="348"/>
    </location>
</feature>
<dbReference type="InterPro" id="IPR036020">
    <property type="entry name" value="WW_dom_sf"/>
</dbReference>
<feature type="region of interest" description="Disordered" evidence="1">
    <location>
        <begin position="32"/>
        <end position="205"/>
    </location>
</feature>
<dbReference type="Gene3D" id="2.20.70.10">
    <property type="match status" value="1"/>
</dbReference>
<comment type="caution">
    <text evidence="3">The sequence shown here is derived from an EMBL/GenBank/DDBJ whole genome shotgun (WGS) entry which is preliminary data.</text>
</comment>
<keyword evidence="4" id="KW-1185">Reference proteome</keyword>
<feature type="compositionally biased region" description="Basic and acidic residues" evidence="1">
    <location>
        <begin position="1205"/>
        <end position="1216"/>
    </location>
</feature>
<evidence type="ECO:0000313" key="4">
    <source>
        <dbReference type="Proteomes" id="UP001165082"/>
    </source>
</evidence>
<dbReference type="SMART" id="SM00456">
    <property type="entry name" value="WW"/>
    <property type="match status" value="1"/>
</dbReference>
<dbReference type="OrthoDB" id="200938at2759"/>
<feature type="region of interest" description="Disordered" evidence="1">
    <location>
        <begin position="649"/>
        <end position="710"/>
    </location>
</feature>
<feature type="region of interest" description="Disordered" evidence="1">
    <location>
        <begin position="1059"/>
        <end position="1091"/>
    </location>
</feature>
<sequence>MPPSISPPKHVWREGWDDNYKRHYYYNTLTEESSWEKPPSGYKPYVAGEESSSDEYDDDASSSSGSLGGDADKGDKSSSSMGLMDDSDESDGGRETKVEPKVLRYASPVPRSPDPGATSFLASSSVVESLSSSSSSSYVPPSADDRRGPAVDDGGGTDDGSAPGDGSASMEEVTGHEEDEEERRGVWEAGMRRPGPRPGQTRGDKESVHAREAAMVSMRFASNVQGDFVTRQMRDVKNRKRDHERLIEREEATGRAEREEALRLNAQTRRLLRENGTIGVRGEAWFDRLHKSRVNKMAQFLMGERDVAGGGRTQLHNPTFFTDKEGREELEEHARRGGKDSSRARTNTAEVALNPRRWKYLSNREEEVGEAIREDVLLSPQNKTGVRGHFFKTNELGDASTVEVRTTRGREATEEERLFVEAFERNIMEGEREGEREEKEVKRKFEKERRSSVVGVSLGHSGSQVSAATFFGHDAGHKFAENARIEEREGRKGQVLSLTPTKGKNNRGRRATTSGLLVEGICKHVNKAFEELEVEGGLDYEGFARVMEKMAFLNDEKRDDVRLMGRAWGVYSIRGKVGLEACQRLFVQVLGGLEVNDSFGEGSQIDPEEEKKVIGALCVVHNERRLCRKPKHWREGSMREGLLYNKEKKAAGPHTQGKVSAVSVKKKKGRAGRGGAGHMPSDHVRAAVGSLKGRTRRRASTFTTRLRKERTKGGKSKLEEWYKCTFKPEINEYSKKLDGKKWKRELEQAKAKKARDMTAEGGGKAGGGSERILIRDAYEDVVHFLEKVIDAGGRKANISKLDVEHAFDELKEDEDHMEEAKKGEEMLLSCMEGQQDGVRAQEVMNSLEDRYGGMAMEEEEFGGGGVSGVPETLRVRLDKWKVFEMKKRKVIEAKKLVKDKEEMKGCTFKPKLNRTTKKITEGKKTEGTRTGKVEGRLYEEGMRKETIKRNKHKHKLERQGTEMMEREERELKEHCTFKPNLGRREEKGEDVKLEEVGGMREWMFWNEMAKMKKEEEKEREGKMKFRKTGEHLFEKWDPSMKFAKPFEFKHLEKRGLEEKRFRKTSRMKESDDRKKQERMKEKAGLRKSAQKVHKEAKREDWMIKRLNAHVGPPLFVLELKTGEGLIEALYVWKGDDLEEIANQYGAARELSEEGQKELLEVMRLNYEAMIGEVEVEVEVEVEGEGEREEEVEAEVEAEEGEEGGGEDKGELTVEEL</sequence>
<proteinExistence type="predicted"/>
<organism evidence="3 4">
    <name type="scientific">Triparma retinervis</name>
    <dbReference type="NCBI Taxonomy" id="2557542"/>
    <lineage>
        <taxon>Eukaryota</taxon>
        <taxon>Sar</taxon>
        <taxon>Stramenopiles</taxon>
        <taxon>Ochrophyta</taxon>
        <taxon>Bolidophyceae</taxon>
        <taxon>Parmales</taxon>
        <taxon>Triparmaceae</taxon>
        <taxon>Triparma</taxon>
    </lineage>
</organism>
<feature type="compositionally biased region" description="Basic and acidic residues" evidence="1">
    <location>
        <begin position="1059"/>
        <end position="1084"/>
    </location>
</feature>
<evidence type="ECO:0000313" key="3">
    <source>
        <dbReference type="EMBL" id="GMI05312.1"/>
    </source>
</evidence>
<feature type="compositionally biased region" description="Basic residues" evidence="1">
    <location>
        <begin position="693"/>
        <end position="710"/>
    </location>
</feature>
<dbReference type="Pfam" id="PF00397">
    <property type="entry name" value="WW"/>
    <property type="match status" value="1"/>
</dbReference>
<dbReference type="Proteomes" id="UP001165082">
    <property type="component" value="Unassembled WGS sequence"/>
</dbReference>
<dbReference type="AlphaFoldDB" id="A0A9W7C8N1"/>
<feature type="compositionally biased region" description="Basic and acidic residues" evidence="1">
    <location>
        <begin position="957"/>
        <end position="970"/>
    </location>
</feature>
<dbReference type="PANTHER" id="PTHR38150">
    <property type="entry name" value="EF-HAND DOMAIN-CONTAINING PROTEIN"/>
    <property type="match status" value="1"/>
</dbReference>
<dbReference type="InterPro" id="IPR001202">
    <property type="entry name" value="WW_dom"/>
</dbReference>
<dbReference type="PROSITE" id="PS50020">
    <property type="entry name" value="WW_DOMAIN_2"/>
    <property type="match status" value="1"/>
</dbReference>
<protein>
    <recommendedName>
        <fullName evidence="2">WW domain-containing protein</fullName>
    </recommendedName>
</protein>
<feature type="region of interest" description="Disordered" evidence="1">
    <location>
        <begin position="1181"/>
        <end position="1216"/>
    </location>
</feature>
<dbReference type="CDD" id="cd00201">
    <property type="entry name" value="WW"/>
    <property type="match status" value="1"/>
</dbReference>
<feature type="region of interest" description="Disordered" evidence="1">
    <location>
        <begin position="948"/>
        <end position="970"/>
    </location>
</feature>
<gene>
    <name evidence="3" type="ORF">TrRE_jg6389</name>
</gene>
<feature type="compositionally biased region" description="Basic and acidic residues" evidence="1">
    <location>
        <begin position="324"/>
        <end position="343"/>
    </location>
</feature>
<evidence type="ECO:0000256" key="1">
    <source>
        <dbReference type="SAM" id="MobiDB-lite"/>
    </source>
</evidence>
<dbReference type="SUPFAM" id="SSF51045">
    <property type="entry name" value="WW domain"/>
    <property type="match status" value="1"/>
</dbReference>
<feature type="compositionally biased region" description="Basic and acidic residues" evidence="1">
    <location>
        <begin position="91"/>
        <end position="102"/>
    </location>
</feature>
<dbReference type="EMBL" id="BRXZ01000110">
    <property type="protein sequence ID" value="GMI05312.1"/>
    <property type="molecule type" value="Genomic_DNA"/>
</dbReference>
<feature type="compositionally biased region" description="Acidic residues" evidence="1">
    <location>
        <begin position="51"/>
        <end position="60"/>
    </location>
</feature>
<feature type="domain" description="WW" evidence="2">
    <location>
        <begin position="6"/>
        <end position="40"/>
    </location>
</feature>
<reference evidence="3" key="1">
    <citation type="submission" date="2022-07" db="EMBL/GenBank/DDBJ databases">
        <title>Genome analysis of Parmales, a sister group of diatoms, reveals the evolutionary specialization of diatoms from phago-mixotrophs to photoautotrophs.</title>
        <authorList>
            <person name="Ban H."/>
            <person name="Sato S."/>
            <person name="Yoshikawa S."/>
            <person name="Kazumasa Y."/>
            <person name="Nakamura Y."/>
            <person name="Ichinomiya M."/>
            <person name="Saitoh K."/>
            <person name="Sato N."/>
            <person name="Blanc-Mathieu R."/>
            <person name="Endo H."/>
            <person name="Kuwata A."/>
            <person name="Ogata H."/>
        </authorList>
    </citation>
    <scope>NUCLEOTIDE SEQUENCE</scope>
</reference>
<feature type="compositionally biased region" description="Low complexity" evidence="1">
    <location>
        <begin position="123"/>
        <end position="142"/>
    </location>
</feature>
<name>A0A9W7C8N1_9STRA</name>